<keyword evidence="5" id="KW-0472">Membrane</keyword>
<dbReference type="GO" id="GO:0016020">
    <property type="term" value="C:membrane"/>
    <property type="evidence" value="ECO:0007669"/>
    <property type="project" value="InterPro"/>
</dbReference>
<evidence type="ECO:0000256" key="4">
    <source>
        <dbReference type="SAM" id="MobiDB-lite"/>
    </source>
</evidence>
<evidence type="ECO:0000256" key="1">
    <source>
        <dbReference type="ARBA" id="ARBA00022679"/>
    </source>
</evidence>
<comment type="caution">
    <text evidence="7">The sequence shown here is derived from an EMBL/GenBank/DDBJ whole genome shotgun (WGS) entry which is preliminary data.</text>
</comment>
<dbReference type="PANTHER" id="PTHR24421:SF63">
    <property type="entry name" value="SENSOR HISTIDINE KINASE DESK"/>
    <property type="match status" value="1"/>
</dbReference>
<name>A0A507ZRF7_9GAMM</name>
<feature type="transmembrane region" description="Helical" evidence="5">
    <location>
        <begin position="33"/>
        <end position="51"/>
    </location>
</feature>
<keyword evidence="5" id="KW-0812">Transmembrane</keyword>
<evidence type="ECO:0000256" key="2">
    <source>
        <dbReference type="ARBA" id="ARBA00022777"/>
    </source>
</evidence>
<feature type="transmembrane region" description="Helical" evidence="5">
    <location>
        <begin position="125"/>
        <end position="145"/>
    </location>
</feature>
<organism evidence="7 8">
    <name type="scientific">Marilutibacter aestuarii</name>
    <dbReference type="NCBI Taxonomy" id="1706195"/>
    <lineage>
        <taxon>Bacteria</taxon>
        <taxon>Pseudomonadati</taxon>
        <taxon>Pseudomonadota</taxon>
        <taxon>Gammaproteobacteria</taxon>
        <taxon>Lysobacterales</taxon>
        <taxon>Lysobacteraceae</taxon>
        <taxon>Marilutibacter</taxon>
    </lineage>
</organism>
<dbReference type="InterPro" id="IPR050482">
    <property type="entry name" value="Sensor_HK_TwoCompSys"/>
</dbReference>
<accession>A0A507ZRF7</accession>
<dbReference type="SUPFAM" id="SSF55874">
    <property type="entry name" value="ATPase domain of HSP90 chaperone/DNA topoisomerase II/histidine kinase"/>
    <property type="match status" value="1"/>
</dbReference>
<dbReference type="Proteomes" id="UP000318212">
    <property type="component" value="Unassembled WGS sequence"/>
</dbReference>
<dbReference type="GO" id="GO:0046983">
    <property type="term" value="F:protein dimerization activity"/>
    <property type="evidence" value="ECO:0007669"/>
    <property type="project" value="InterPro"/>
</dbReference>
<dbReference type="Pfam" id="PF07730">
    <property type="entry name" value="HisKA_3"/>
    <property type="match status" value="1"/>
</dbReference>
<dbReference type="PANTHER" id="PTHR24421">
    <property type="entry name" value="NITRATE/NITRITE SENSOR PROTEIN NARX-RELATED"/>
    <property type="match status" value="1"/>
</dbReference>
<feature type="transmembrane region" description="Helical" evidence="5">
    <location>
        <begin position="84"/>
        <end position="113"/>
    </location>
</feature>
<keyword evidence="5" id="KW-1133">Transmembrane helix</keyword>
<dbReference type="GO" id="GO:0000155">
    <property type="term" value="F:phosphorelay sensor kinase activity"/>
    <property type="evidence" value="ECO:0007669"/>
    <property type="project" value="InterPro"/>
</dbReference>
<keyword evidence="2 7" id="KW-0418">Kinase</keyword>
<evidence type="ECO:0000256" key="3">
    <source>
        <dbReference type="ARBA" id="ARBA00023012"/>
    </source>
</evidence>
<sequence>MPIYSLGYLLFLFLPVVFGFRASIWIPDGGRDGLIWPTLLSIALFLPLYFATYRATGAWRIACTLAIALLGFALMPANGFSNTYLIYACSFSAAWQTGMPAKLLAITAMLALYGLELHLLRYPMFILGITAVVGLSVFFGNHFYYRDKQKQAALRLSHEEVKRLAATAERERIGRDLHDLLGHTLSLIALKSDLAGRLLERDPAAARHEVDEVSRVAREALSQVRRAVTGIRSAGIAAELASARLLLETDGITLRHHADLPPLPAAHEVALAMCLREAVTNLQRHARATQAQVLLEADGTDVRLSVSDNGRGGDIVPGNGLDGMRERLEALGGELRVESRRGQGTRLEARLPLPPDPVPPAPMHGTIAP</sequence>
<feature type="domain" description="Histidine kinase/HSP90-like ATPase" evidence="6">
    <location>
        <begin position="266"/>
        <end position="355"/>
    </location>
</feature>
<proteinExistence type="predicted"/>
<gene>
    <name evidence="7" type="ORF">FKV25_14400</name>
</gene>
<dbReference type="Pfam" id="PF02518">
    <property type="entry name" value="HATPase_c"/>
    <property type="match status" value="1"/>
</dbReference>
<evidence type="ECO:0000256" key="5">
    <source>
        <dbReference type="SAM" id="Phobius"/>
    </source>
</evidence>
<feature type="transmembrane region" description="Helical" evidence="5">
    <location>
        <begin position="57"/>
        <end position="77"/>
    </location>
</feature>
<protein>
    <submittedName>
        <fullName evidence="7">Sensor histidine kinase</fullName>
    </submittedName>
</protein>
<dbReference type="CDD" id="cd16917">
    <property type="entry name" value="HATPase_UhpB-NarQ-NarX-like"/>
    <property type="match status" value="1"/>
</dbReference>
<dbReference type="EMBL" id="VICE01000140">
    <property type="protein sequence ID" value="TQD40366.1"/>
    <property type="molecule type" value="Genomic_DNA"/>
</dbReference>
<feature type="compositionally biased region" description="Pro residues" evidence="4">
    <location>
        <begin position="352"/>
        <end position="362"/>
    </location>
</feature>
<dbReference type="InterPro" id="IPR011712">
    <property type="entry name" value="Sig_transdc_His_kin_sub3_dim/P"/>
</dbReference>
<keyword evidence="3" id="KW-0902">Two-component regulatory system</keyword>
<keyword evidence="1" id="KW-0808">Transferase</keyword>
<dbReference type="AlphaFoldDB" id="A0A507ZRF7"/>
<feature type="transmembrane region" description="Helical" evidence="5">
    <location>
        <begin position="6"/>
        <end position="26"/>
    </location>
</feature>
<dbReference type="InterPro" id="IPR003594">
    <property type="entry name" value="HATPase_dom"/>
</dbReference>
<dbReference type="InterPro" id="IPR036890">
    <property type="entry name" value="HATPase_C_sf"/>
</dbReference>
<evidence type="ECO:0000313" key="7">
    <source>
        <dbReference type="EMBL" id="TQD40366.1"/>
    </source>
</evidence>
<dbReference type="OrthoDB" id="9797605at2"/>
<dbReference type="SMART" id="SM00387">
    <property type="entry name" value="HATPase_c"/>
    <property type="match status" value="1"/>
</dbReference>
<feature type="region of interest" description="Disordered" evidence="4">
    <location>
        <begin position="339"/>
        <end position="369"/>
    </location>
</feature>
<reference evidence="7 8" key="1">
    <citation type="submission" date="2019-06" db="EMBL/GenBank/DDBJ databases">
        <title>Lysobacter alkalisoli sp. nov. isolated from saline soil.</title>
        <authorList>
            <person name="Sun J.-Q."/>
            <person name="Xu L."/>
        </authorList>
    </citation>
    <scope>NUCLEOTIDE SEQUENCE [LARGE SCALE GENOMIC DNA]</scope>
    <source>
        <strain evidence="7 8">JCM 31130</strain>
    </source>
</reference>
<dbReference type="Gene3D" id="1.20.5.1930">
    <property type="match status" value="1"/>
</dbReference>
<dbReference type="Gene3D" id="3.30.565.10">
    <property type="entry name" value="Histidine kinase-like ATPase, C-terminal domain"/>
    <property type="match status" value="1"/>
</dbReference>
<keyword evidence="8" id="KW-1185">Reference proteome</keyword>
<evidence type="ECO:0000259" key="6">
    <source>
        <dbReference type="SMART" id="SM00387"/>
    </source>
</evidence>
<evidence type="ECO:0000313" key="8">
    <source>
        <dbReference type="Proteomes" id="UP000318212"/>
    </source>
</evidence>